<evidence type="ECO:0000313" key="3">
    <source>
        <dbReference type="Proteomes" id="UP000886595"/>
    </source>
</evidence>
<dbReference type="EMBL" id="JAAMPC010000010">
    <property type="protein sequence ID" value="KAG2290732.1"/>
    <property type="molecule type" value="Genomic_DNA"/>
</dbReference>
<proteinExistence type="predicted"/>
<reference evidence="2 3" key="1">
    <citation type="submission" date="2020-02" db="EMBL/GenBank/DDBJ databases">
        <authorList>
            <person name="Ma Q."/>
            <person name="Huang Y."/>
            <person name="Song X."/>
            <person name="Pei D."/>
        </authorList>
    </citation>
    <scope>NUCLEOTIDE SEQUENCE [LARGE SCALE GENOMIC DNA]</scope>
    <source>
        <strain evidence="2">Sxm20200214</strain>
        <tissue evidence="2">Leaf</tissue>
    </source>
</reference>
<evidence type="ECO:0000313" key="2">
    <source>
        <dbReference type="EMBL" id="KAG2290732.1"/>
    </source>
</evidence>
<name>A0A8X7UTY1_BRACI</name>
<protein>
    <submittedName>
        <fullName evidence="2">Uncharacterized protein</fullName>
    </submittedName>
</protein>
<feature type="compositionally biased region" description="Basic and acidic residues" evidence="1">
    <location>
        <begin position="22"/>
        <end position="47"/>
    </location>
</feature>
<dbReference type="AlphaFoldDB" id="A0A8X7UTY1"/>
<organism evidence="2 3">
    <name type="scientific">Brassica carinata</name>
    <name type="common">Ethiopian mustard</name>
    <name type="synonym">Abyssinian cabbage</name>
    <dbReference type="NCBI Taxonomy" id="52824"/>
    <lineage>
        <taxon>Eukaryota</taxon>
        <taxon>Viridiplantae</taxon>
        <taxon>Streptophyta</taxon>
        <taxon>Embryophyta</taxon>
        <taxon>Tracheophyta</taxon>
        <taxon>Spermatophyta</taxon>
        <taxon>Magnoliopsida</taxon>
        <taxon>eudicotyledons</taxon>
        <taxon>Gunneridae</taxon>
        <taxon>Pentapetalae</taxon>
        <taxon>rosids</taxon>
        <taxon>malvids</taxon>
        <taxon>Brassicales</taxon>
        <taxon>Brassicaceae</taxon>
        <taxon>Brassiceae</taxon>
        <taxon>Brassica</taxon>
    </lineage>
</organism>
<sequence length="94" mass="10770">MINFRDWAQEEPDVEVGSIASELDRAFGPRGDRYDDMEMEIGKRQELGEEEEEERSQATGGSDLKSPVSFAGRENDDTRKEKMVTMLWPLRSEA</sequence>
<evidence type="ECO:0000256" key="1">
    <source>
        <dbReference type="SAM" id="MobiDB-lite"/>
    </source>
</evidence>
<keyword evidence="3" id="KW-1185">Reference proteome</keyword>
<comment type="caution">
    <text evidence="2">The sequence shown here is derived from an EMBL/GenBank/DDBJ whole genome shotgun (WGS) entry which is preliminary data.</text>
</comment>
<accession>A0A8X7UTY1</accession>
<dbReference type="Proteomes" id="UP000886595">
    <property type="component" value="Unassembled WGS sequence"/>
</dbReference>
<feature type="region of interest" description="Disordered" evidence="1">
    <location>
        <begin position="1"/>
        <end position="81"/>
    </location>
</feature>
<gene>
    <name evidence="2" type="ORF">Bca52824_050336</name>
</gene>